<proteinExistence type="predicted"/>
<reference evidence="1" key="1">
    <citation type="submission" date="2022-09" db="EMBL/GenBank/DDBJ databases">
        <title>Intensive care unit water sources are persistently colonized with multi-drug resistant bacteria and are the site of extensive horizontal gene transfer of antibiotic resistance genes.</title>
        <authorList>
            <person name="Diorio-Toth L."/>
        </authorList>
    </citation>
    <scope>NUCLEOTIDE SEQUENCE</scope>
    <source>
        <strain evidence="1">GD03704</strain>
    </source>
</reference>
<protein>
    <submittedName>
        <fullName evidence="1">Uncharacterized protein</fullName>
    </submittedName>
</protein>
<accession>A0AA42TVR4</accession>
<dbReference type="EMBL" id="JAOCJE010000001">
    <property type="protein sequence ID" value="MDH1341537.1"/>
    <property type="molecule type" value="Genomic_DNA"/>
</dbReference>
<evidence type="ECO:0000313" key="2">
    <source>
        <dbReference type="Proteomes" id="UP001161697"/>
    </source>
</evidence>
<comment type="caution">
    <text evidence="1">The sequence shown here is derived from an EMBL/GenBank/DDBJ whole genome shotgun (WGS) entry which is preliminary data.</text>
</comment>
<name>A0AA42TVR4_ECTOL</name>
<sequence length="118" mass="13049">MNQPMHNPQEYTASMQAAALGFLQRHYGEHLTDDGKLFGRAVSYLVDSLEVPAFMADRLVHLAMSELKPRPANWIGIDHAAGGDLAGVVLIDNRTGQRAYIPRRILPERFLAQAVALP</sequence>
<dbReference type="AlphaFoldDB" id="A0AA42TVR4"/>
<gene>
    <name evidence="1" type="ORF">N5J11_20575</name>
</gene>
<dbReference type="RefSeq" id="WP_279850691.1">
    <property type="nucleotide sequence ID" value="NZ_JAOCJD010000019.1"/>
</dbReference>
<dbReference type="Proteomes" id="UP001161697">
    <property type="component" value="Unassembled WGS sequence"/>
</dbReference>
<organism evidence="1 2">
    <name type="scientific">Ectopseudomonas oleovorans</name>
    <name type="common">Pseudomonas oleovorans</name>
    <dbReference type="NCBI Taxonomy" id="301"/>
    <lineage>
        <taxon>Bacteria</taxon>
        <taxon>Pseudomonadati</taxon>
        <taxon>Pseudomonadota</taxon>
        <taxon>Gammaproteobacteria</taxon>
        <taxon>Pseudomonadales</taxon>
        <taxon>Pseudomonadaceae</taxon>
        <taxon>Ectopseudomonas</taxon>
    </lineage>
</organism>
<evidence type="ECO:0000313" key="1">
    <source>
        <dbReference type="EMBL" id="MDH1341537.1"/>
    </source>
</evidence>